<dbReference type="SUPFAM" id="SSF52540">
    <property type="entry name" value="P-loop containing nucleoside triphosphate hydrolases"/>
    <property type="match status" value="1"/>
</dbReference>
<comment type="similarity">
    <text evidence="2 11">Belongs to the shikimate kinase family.</text>
</comment>
<accession>A0A5Q2Q6D1</accession>
<feature type="binding site" evidence="11">
    <location>
        <position position="128"/>
    </location>
    <ligand>
        <name>substrate</name>
    </ligand>
</feature>
<dbReference type="Gene3D" id="3.40.50.300">
    <property type="entry name" value="P-loop containing nucleotide triphosphate hydrolases"/>
    <property type="match status" value="1"/>
</dbReference>
<dbReference type="InterPro" id="IPR000623">
    <property type="entry name" value="Shikimate_kinase/TSH1"/>
</dbReference>
<keyword evidence="4 11" id="KW-0028">Amino-acid biosynthesis</keyword>
<comment type="pathway">
    <text evidence="1 11">Metabolic intermediate biosynthesis; chorismate biosynthesis; chorismate from D-erythrose 4-phosphate and phosphoenolpyruvate: step 5/7.</text>
</comment>
<comment type="caution">
    <text evidence="11">Lacks conserved residue(s) required for the propagation of feature annotation.</text>
</comment>
<feature type="binding site" evidence="11">
    <location>
        <position position="48"/>
    </location>
    <ligand>
        <name>substrate</name>
    </ligand>
</feature>
<dbReference type="Pfam" id="PF01202">
    <property type="entry name" value="SKI"/>
    <property type="match status" value="1"/>
</dbReference>
<evidence type="ECO:0000313" key="13">
    <source>
        <dbReference type="Proteomes" id="UP000388235"/>
    </source>
</evidence>
<reference evidence="12 13" key="1">
    <citation type="submission" date="2019-11" db="EMBL/GenBank/DDBJ databases">
        <authorList>
            <person name="Khan S.A."/>
            <person name="Jeon C.O."/>
            <person name="Chun B.H."/>
        </authorList>
    </citation>
    <scope>NUCLEOTIDE SEQUENCE [LARGE SCALE GENOMIC DNA]</scope>
    <source>
        <strain evidence="12 13">IMCC 1097</strain>
    </source>
</reference>
<proteinExistence type="inferred from homology"/>
<sequence>MGSGKSTIGYRLAQSLDWAFCDTDKQIEEATGADIPWIFEKEGEAGFRRRERTALLDSLGRRGSIVSTGGGVVELAENRADLIASDAFVIYLKATPAELARRVGNDPNRPLLQGDDPVAVLTRLLNRRGAWYEAVASHTAHTDRMNPKTLSDSLLERIATL</sequence>
<keyword evidence="11" id="KW-0460">Magnesium</keyword>
<keyword evidence="11" id="KW-0479">Metal-binding</keyword>
<comment type="catalytic activity">
    <reaction evidence="10 11">
        <text>shikimate + ATP = 3-phosphoshikimate + ADP + H(+)</text>
        <dbReference type="Rhea" id="RHEA:13121"/>
        <dbReference type="ChEBI" id="CHEBI:15378"/>
        <dbReference type="ChEBI" id="CHEBI:30616"/>
        <dbReference type="ChEBI" id="CHEBI:36208"/>
        <dbReference type="ChEBI" id="CHEBI:145989"/>
        <dbReference type="ChEBI" id="CHEBI:456216"/>
        <dbReference type="EC" id="2.7.1.71"/>
    </reaction>
</comment>
<dbReference type="InterPro" id="IPR031322">
    <property type="entry name" value="Shikimate/glucono_kinase"/>
</dbReference>
<evidence type="ECO:0000256" key="2">
    <source>
        <dbReference type="ARBA" id="ARBA00006997"/>
    </source>
</evidence>
<dbReference type="KEGG" id="llp:GH975_01615"/>
<dbReference type="PROSITE" id="PS01128">
    <property type="entry name" value="SHIKIMATE_KINASE"/>
    <property type="match status" value="1"/>
</dbReference>
<comment type="subcellular location">
    <subcellularLocation>
        <location evidence="11">Cytoplasm</location>
    </subcellularLocation>
</comment>
<dbReference type="EMBL" id="CP045871">
    <property type="protein sequence ID" value="QGG79328.1"/>
    <property type="molecule type" value="Genomic_DNA"/>
</dbReference>
<comment type="function">
    <text evidence="11">Catalyzes the specific phosphorylation of the 3-hydroxyl group of shikimic acid using ATP as a cosubstrate.</text>
</comment>
<dbReference type="Proteomes" id="UP000388235">
    <property type="component" value="Chromosome"/>
</dbReference>
<dbReference type="PANTHER" id="PTHR21087">
    <property type="entry name" value="SHIKIMATE KINASE"/>
    <property type="match status" value="1"/>
</dbReference>
<dbReference type="EC" id="2.7.1.71" evidence="3 11"/>
<evidence type="ECO:0000256" key="8">
    <source>
        <dbReference type="ARBA" id="ARBA00022840"/>
    </source>
</evidence>
<evidence type="ECO:0000313" key="12">
    <source>
        <dbReference type="EMBL" id="QGG79328.1"/>
    </source>
</evidence>
<dbReference type="GO" id="GO:0008652">
    <property type="term" value="P:amino acid biosynthetic process"/>
    <property type="evidence" value="ECO:0007669"/>
    <property type="project" value="UniProtKB-KW"/>
</dbReference>
<evidence type="ECO:0000256" key="10">
    <source>
        <dbReference type="ARBA" id="ARBA00048567"/>
    </source>
</evidence>
<dbReference type="PRINTS" id="PR01100">
    <property type="entry name" value="SHIKIMTKNASE"/>
</dbReference>
<feature type="binding site" evidence="11">
    <location>
        <position position="70"/>
    </location>
    <ligand>
        <name>substrate</name>
    </ligand>
</feature>
<keyword evidence="7 11" id="KW-0418">Kinase</keyword>
<dbReference type="RefSeq" id="WP_153712832.1">
    <property type="nucleotide sequence ID" value="NZ_CP045871.1"/>
</dbReference>
<dbReference type="CDD" id="cd00464">
    <property type="entry name" value="SK"/>
    <property type="match status" value="1"/>
</dbReference>
<dbReference type="GO" id="GO:0009423">
    <property type="term" value="P:chorismate biosynthetic process"/>
    <property type="evidence" value="ECO:0007669"/>
    <property type="project" value="UniProtKB-UniRule"/>
</dbReference>
<dbReference type="AlphaFoldDB" id="A0A5Q2Q6D1"/>
<feature type="binding site" evidence="11">
    <location>
        <begin position="2"/>
        <end position="7"/>
    </location>
    <ligand>
        <name>ATP</name>
        <dbReference type="ChEBI" id="CHEBI:30616"/>
    </ligand>
</feature>
<dbReference type="InterPro" id="IPR027417">
    <property type="entry name" value="P-loop_NTPase"/>
</dbReference>
<name>A0A5Q2Q6D1_9GAMM</name>
<dbReference type="GO" id="GO:0004765">
    <property type="term" value="F:shikimate kinase activity"/>
    <property type="evidence" value="ECO:0007669"/>
    <property type="project" value="UniProtKB-UniRule"/>
</dbReference>
<dbReference type="GO" id="GO:0009073">
    <property type="term" value="P:aromatic amino acid family biosynthetic process"/>
    <property type="evidence" value="ECO:0007669"/>
    <property type="project" value="UniProtKB-KW"/>
</dbReference>
<evidence type="ECO:0000256" key="9">
    <source>
        <dbReference type="ARBA" id="ARBA00023141"/>
    </source>
</evidence>
<dbReference type="GO" id="GO:0005524">
    <property type="term" value="F:ATP binding"/>
    <property type="evidence" value="ECO:0007669"/>
    <property type="project" value="UniProtKB-UniRule"/>
</dbReference>
<comment type="subunit">
    <text evidence="11">Monomer.</text>
</comment>
<evidence type="ECO:0000256" key="11">
    <source>
        <dbReference type="HAMAP-Rule" id="MF_00109"/>
    </source>
</evidence>
<keyword evidence="8 11" id="KW-0067">ATP-binding</keyword>
<evidence type="ECO:0000256" key="5">
    <source>
        <dbReference type="ARBA" id="ARBA00022679"/>
    </source>
</evidence>
<evidence type="ECO:0000256" key="3">
    <source>
        <dbReference type="ARBA" id="ARBA00012154"/>
    </source>
</evidence>
<feature type="binding site" evidence="11">
    <location>
        <position position="24"/>
    </location>
    <ligand>
        <name>substrate</name>
    </ligand>
</feature>
<keyword evidence="5 11" id="KW-0808">Transferase</keyword>
<dbReference type="InterPro" id="IPR023000">
    <property type="entry name" value="Shikimate_kinase_CS"/>
</dbReference>
<keyword evidence="9 11" id="KW-0057">Aromatic amino acid biosynthesis</keyword>
<evidence type="ECO:0000256" key="4">
    <source>
        <dbReference type="ARBA" id="ARBA00022605"/>
    </source>
</evidence>
<feature type="binding site" evidence="11">
    <location>
        <position position="109"/>
    </location>
    <ligand>
        <name>ATP</name>
        <dbReference type="ChEBI" id="CHEBI:30616"/>
    </ligand>
</feature>
<feature type="binding site" evidence="11">
    <location>
        <position position="6"/>
    </location>
    <ligand>
        <name>Mg(2+)</name>
        <dbReference type="ChEBI" id="CHEBI:18420"/>
    </ligand>
</feature>
<dbReference type="GO" id="GO:0000287">
    <property type="term" value="F:magnesium ion binding"/>
    <property type="evidence" value="ECO:0007669"/>
    <property type="project" value="UniProtKB-UniRule"/>
</dbReference>
<evidence type="ECO:0000256" key="6">
    <source>
        <dbReference type="ARBA" id="ARBA00022741"/>
    </source>
</evidence>
<keyword evidence="6 11" id="KW-0547">Nucleotide-binding</keyword>
<dbReference type="OrthoDB" id="9800332at2"/>
<evidence type="ECO:0000256" key="7">
    <source>
        <dbReference type="ARBA" id="ARBA00022777"/>
    </source>
</evidence>
<dbReference type="HAMAP" id="MF_00109">
    <property type="entry name" value="Shikimate_kinase"/>
    <property type="match status" value="1"/>
</dbReference>
<keyword evidence="11" id="KW-0963">Cytoplasm</keyword>
<evidence type="ECO:0000256" key="1">
    <source>
        <dbReference type="ARBA" id="ARBA00004842"/>
    </source>
</evidence>
<protein>
    <recommendedName>
        <fullName evidence="3 11">Shikimate kinase</fullName>
        <shortName evidence="11">SK</shortName>
        <ecNumber evidence="3 11">2.7.1.71</ecNumber>
    </recommendedName>
</protein>
<dbReference type="PANTHER" id="PTHR21087:SF16">
    <property type="entry name" value="SHIKIMATE KINASE 1, CHLOROPLASTIC"/>
    <property type="match status" value="1"/>
</dbReference>
<comment type="cofactor">
    <cofactor evidence="11">
        <name>Mg(2+)</name>
        <dbReference type="ChEBI" id="CHEBI:18420"/>
    </cofactor>
    <text evidence="11">Binds 1 Mg(2+) ion per subunit.</text>
</comment>
<keyword evidence="13" id="KW-1185">Reference proteome</keyword>
<gene>
    <name evidence="11" type="primary">aroK</name>
    <name evidence="12" type="ORF">GH975_01615</name>
</gene>
<dbReference type="UniPathway" id="UPA00053">
    <property type="reaction ID" value="UER00088"/>
</dbReference>
<organism evidence="12 13">
    <name type="scientific">Litorivicinus lipolyticus</name>
    <dbReference type="NCBI Taxonomy" id="418701"/>
    <lineage>
        <taxon>Bacteria</taxon>
        <taxon>Pseudomonadati</taxon>
        <taxon>Pseudomonadota</taxon>
        <taxon>Gammaproteobacteria</taxon>
        <taxon>Oceanospirillales</taxon>
        <taxon>Litorivicinaceae</taxon>
        <taxon>Litorivicinus</taxon>
    </lineage>
</organism>
<dbReference type="GO" id="GO:0005829">
    <property type="term" value="C:cytosol"/>
    <property type="evidence" value="ECO:0007669"/>
    <property type="project" value="TreeGrafter"/>
</dbReference>